<reference evidence="1" key="1">
    <citation type="journal article" date="2021" name="New Phytol.">
        <title>Evolutionary innovations through gain and loss of genes in the ectomycorrhizal Boletales.</title>
        <authorList>
            <person name="Wu G."/>
            <person name="Miyauchi S."/>
            <person name="Morin E."/>
            <person name="Kuo A."/>
            <person name="Drula E."/>
            <person name="Varga T."/>
            <person name="Kohler A."/>
            <person name="Feng B."/>
            <person name="Cao Y."/>
            <person name="Lipzen A."/>
            <person name="Daum C."/>
            <person name="Hundley H."/>
            <person name="Pangilinan J."/>
            <person name="Johnson J."/>
            <person name="Barry K."/>
            <person name="LaButti K."/>
            <person name="Ng V."/>
            <person name="Ahrendt S."/>
            <person name="Min B."/>
            <person name="Choi I.G."/>
            <person name="Park H."/>
            <person name="Plett J.M."/>
            <person name="Magnuson J."/>
            <person name="Spatafora J.W."/>
            <person name="Nagy L.G."/>
            <person name="Henrissat B."/>
            <person name="Grigoriev I.V."/>
            <person name="Yang Z.L."/>
            <person name="Xu J."/>
            <person name="Martin F.M."/>
        </authorList>
    </citation>
    <scope>NUCLEOTIDE SEQUENCE</scope>
    <source>
        <strain evidence="1">ATCC 28755</strain>
    </source>
</reference>
<name>A0ACB8AS80_9AGAM</name>
<sequence>MSSSPKFRVAISGAGIGGLLLAVTIGKYSDVPIDLYEAHSEITTVGAGVGVWRRTMDIMKELGLYEDVAKVAGRAPDSSHGPYVRRSDIREGGHEWFRQTFIHGPSLMHRRDLVHILEKHLPKACTVHLSKRFTSYSQTPSGSLELNFADGTTATADVLIGADGIRSPTRKTMFEQLAKDTPGTIDPERLSHYVDPSWTGYLVYRSMIPIEKLLEISPGNPAASEMLIACGRGKHIVSYPVMQGTLVNVAAFVLDPEKKNTHFEGHWVSDVSEEELQKAFDNFEPYSRQLLECCEKPSRWALHVVNELPCSTSGNVALLGDACHAMTPHFGAGAGQAIEDAFVLGRLLAHNLTTLSNISTALRIYQDIRLPFATFVARESDKTGYMIDFLAPGYFDGIDLSNEKEDLERLHQAAVHQWDWQSRDGSIGEWLEAEKRLEESIFN</sequence>
<gene>
    <name evidence="1" type="ORF">BJ138DRAFT_1169596</name>
</gene>
<comment type="caution">
    <text evidence="1">The sequence shown here is derived from an EMBL/GenBank/DDBJ whole genome shotgun (WGS) entry which is preliminary data.</text>
</comment>
<organism evidence="1 2">
    <name type="scientific">Hygrophoropsis aurantiaca</name>
    <dbReference type="NCBI Taxonomy" id="72124"/>
    <lineage>
        <taxon>Eukaryota</taxon>
        <taxon>Fungi</taxon>
        <taxon>Dikarya</taxon>
        <taxon>Basidiomycota</taxon>
        <taxon>Agaricomycotina</taxon>
        <taxon>Agaricomycetes</taxon>
        <taxon>Agaricomycetidae</taxon>
        <taxon>Boletales</taxon>
        <taxon>Coniophorineae</taxon>
        <taxon>Hygrophoropsidaceae</taxon>
        <taxon>Hygrophoropsis</taxon>
    </lineage>
</organism>
<dbReference type="EMBL" id="MU267595">
    <property type="protein sequence ID" value="KAH7915888.1"/>
    <property type="molecule type" value="Genomic_DNA"/>
</dbReference>
<evidence type="ECO:0000313" key="2">
    <source>
        <dbReference type="Proteomes" id="UP000790377"/>
    </source>
</evidence>
<accession>A0ACB8AS80</accession>
<proteinExistence type="predicted"/>
<keyword evidence="2" id="KW-1185">Reference proteome</keyword>
<evidence type="ECO:0000313" key="1">
    <source>
        <dbReference type="EMBL" id="KAH7915888.1"/>
    </source>
</evidence>
<protein>
    <submittedName>
        <fullName evidence="1">Uncharacterized protein</fullName>
    </submittedName>
</protein>
<dbReference type="Proteomes" id="UP000790377">
    <property type="component" value="Unassembled WGS sequence"/>
</dbReference>